<feature type="transmembrane region" description="Helical" evidence="5">
    <location>
        <begin position="7"/>
        <end position="26"/>
    </location>
</feature>
<dbReference type="SUPFAM" id="SSF81342">
    <property type="entry name" value="Transmembrane di-heme cytochromes"/>
    <property type="match status" value="1"/>
</dbReference>
<evidence type="ECO:0000313" key="7">
    <source>
        <dbReference type="EMBL" id="GAN95380.1"/>
    </source>
</evidence>
<feature type="transmembrane region" description="Helical" evidence="5">
    <location>
        <begin position="143"/>
        <end position="159"/>
    </location>
</feature>
<dbReference type="InterPro" id="IPR013130">
    <property type="entry name" value="Fe3_Rdtase_TM_dom"/>
</dbReference>
<dbReference type="Proteomes" id="UP000032675">
    <property type="component" value="Unassembled WGS sequence"/>
</dbReference>
<proteinExistence type="predicted"/>
<reference evidence="7 8" key="1">
    <citation type="submission" date="2012-11" db="EMBL/GenBank/DDBJ databases">
        <title>Whole genome sequence of Gluconacetobacter europaeus NBRC3261.</title>
        <authorList>
            <person name="Azuma Y."/>
            <person name="Higashiura N."/>
            <person name="Hirakawa H."/>
            <person name="Matsushita K."/>
        </authorList>
    </citation>
    <scope>NUCLEOTIDE SEQUENCE [LARGE SCALE GENOMIC DNA]</scope>
    <source>
        <strain evidence="7 8">NBRC 3261</strain>
    </source>
</reference>
<accession>A0A0D6PX92</accession>
<sequence>MFLILPLCAAYSVFLLCFWPCGIMHLSTAWEVSMLCGFSALFFLLTLFALTGRPLPEPFFDGRFFLTLHRWLAWLFVGMVALHAGVVMWVDPQTLYDLWPSGAPGMQFGAAAAVLAVATPCLALQRVRRGLYATAAMFRRSHAMLAMAVLGASVFHVVATRVHVALWWQVWLCVGIAMVACMLPVGERWLLARVPTRRDGRRRRLHTAYLARGLVGVMLCVAASETVVFVLWRH</sequence>
<dbReference type="InterPro" id="IPR016174">
    <property type="entry name" value="Di-haem_cyt_TM"/>
</dbReference>
<keyword evidence="4 5" id="KW-0472">Membrane</keyword>
<evidence type="ECO:0000313" key="8">
    <source>
        <dbReference type="Proteomes" id="UP000032675"/>
    </source>
</evidence>
<gene>
    <name evidence="7" type="ORF">Geu3261_0020_043</name>
</gene>
<feature type="transmembrane region" description="Helical" evidence="5">
    <location>
        <begin position="165"/>
        <end position="186"/>
    </location>
</feature>
<keyword evidence="3 5" id="KW-1133">Transmembrane helix</keyword>
<comment type="caution">
    <text evidence="7">The sequence shown here is derived from an EMBL/GenBank/DDBJ whole genome shotgun (WGS) entry which is preliminary data.</text>
</comment>
<feature type="transmembrane region" description="Helical" evidence="5">
    <location>
        <begin position="71"/>
        <end position="90"/>
    </location>
</feature>
<dbReference type="EMBL" id="BANI01000020">
    <property type="protein sequence ID" value="GAN95380.1"/>
    <property type="molecule type" value="Genomic_DNA"/>
</dbReference>
<dbReference type="Pfam" id="PF01794">
    <property type="entry name" value="Ferric_reduct"/>
    <property type="match status" value="1"/>
</dbReference>
<keyword evidence="2 5" id="KW-0812">Transmembrane</keyword>
<comment type="subcellular location">
    <subcellularLocation>
        <location evidence="1">Membrane</location>
        <topology evidence="1">Multi-pass membrane protein</topology>
    </subcellularLocation>
</comment>
<feature type="transmembrane region" description="Helical" evidence="5">
    <location>
        <begin position="102"/>
        <end position="123"/>
    </location>
</feature>
<dbReference type="AlphaFoldDB" id="A0A0D6PX92"/>
<evidence type="ECO:0000259" key="6">
    <source>
        <dbReference type="Pfam" id="PF01794"/>
    </source>
</evidence>
<evidence type="ECO:0000256" key="3">
    <source>
        <dbReference type="ARBA" id="ARBA00022989"/>
    </source>
</evidence>
<evidence type="ECO:0000256" key="5">
    <source>
        <dbReference type="SAM" id="Phobius"/>
    </source>
</evidence>
<feature type="transmembrane region" description="Helical" evidence="5">
    <location>
        <begin position="207"/>
        <end position="232"/>
    </location>
</feature>
<dbReference type="GO" id="GO:0022904">
    <property type="term" value="P:respiratory electron transport chain"/>
    <property type="evidence" value="ECO:0007669"/>
    <property type="project" value="InterPro"/>
</dbReference>
<evidence type="ECO:0000256" key="2">
    <source>
        <dbReference type="ARBA" id="ARBA00022692"/>
    </source>
</evidence>
<protein>
    <recommendedName>
        <fullName evidence="6">Ferric oxidoreductase domain-containing protein</fullName>
    </recommendedName>
</protein>
<evidence type="ECO:0000256" key="4">
    <source>
        <dbReference type="ARBA" id="ARBA00023136"/>
    </source>
</evidence>
<feature type="transmembrane region" description="Helical" evidence="5">
    <location>
        <begin position="32"/>
        <end position="50"/>
    </location>
</feature>
<evidence type="ECO:0000256" key="1">
    <source>
        <dbReference type="ARBA" id="ARBA00004141"/>
    </source>
</evidence>
<dbReference type="GO" id="GO:0016020">
    <property type="term" value="C:membrane"/>
    <property type="evidence" value="ECO:0007669"/>
    <property type="project" value="UniProtKB-SubCell"/>
</dbReference>
<organism evidence="7 8">
    <name type="scientific">Komagataeibacter europaeus NBRC 3261</name>
    <dbReference type="NCBI Taxonomy" id="1234669"/>
    <lineage>
        <taxon>Bacteria</taxon>
        <taxon>Pseudomonadati</taxon>
        <taxon>Pseudomonadota</taxon>
        <taxon>Alphaproteobacteria</taxon>
        <taxon>Acetobacterales</taxon>
        <taxon>Acetobacteraceae</taxon>
        <taxon>Komagataeibacter</taxon>
    </lineage>
</organism>
<feature type="domain" description="Ferric oxidoreductase" evidence="6">
    <location>
        <begin position="36"/>
        <end position="151"/>
    </location>
</feature>
<name>A0A0D6PX92_KOMEU</name>